<evidence type="ECO:0000313" key="2">
    <source>
        <dbReference type="EMBL" id="QPC42479.1"/>
    </source>
</evidence>
<dbReference type="NCBIfam" id="TIGR02122">
    <property type="entry name" value="TRAP_TAXI"/>
    <property type="match status" value="1"/>
</dbReference>
<dbReference type="Gene3D" id="3.40.190.10">
    <property type="entry name" value="Periplasmic binding protein-like II"/>
    <property type="match status" value="2"/>
</dbReference>
<dbReference type="AlphaFoldDB" id="A0A7S8HBH0"/>
<protein>
    <submittedName>
        <fullName evidence="2">TAXI family TRAP transporter solute-binding subunit</fullName>
    </submittedName>
</protein>
<name>A0A7S8HBH0_9HYPH</name>
<feature type="signal peptide" evidence="1">
    <location>
        <begin position="1"/>
        <end position="33"/>
    </location>
</feature>
<keyword evidence="1" id="KW-0732">Signal</keyword>
<dbReference type="Pfam" id="PF16868">
    <property type="entry name" value="NMT1_3"/>
    <property type="match status" value="1"/>
</dbReference>
<feature type="chain" id="PRO_5032827945" evidence="1">
    <location>
        <begin position="34"/>
        <end position="335"/>
    </location>
</feature>
<reference evidence="2 3" key="1">
    <citation type="submission" date="2020-06" db="EMBL/GenBank/DDBJ databases">
        <title>Genome sequence of 2 isolates from Red Sea Mangroves.</title>
        <authorList>
            <person name="Sefrji F."/>
            <person name="Michoud G."/>
            <person name="Merlino G."/>
            <person name="Daffonchio D."/>
        </authorList>
    </citation>
    <scope>NUCLEOTIDE SEQUENCE [LARGE SCALE GENOMIC DNA]</scope>
    <source>
        <strain evidence="2 3">R1DC25</strain>
    </source>
</reference>
<evidence type="ECO:0000256" key="1">
    <source>
        <dbReference type="SAM" id="SignalP"/>
    </source>
</evidence>
<keyword evidence="3" id="KW-1185">Reference proteome</keyword>
<dbReference type="PANTHER" id="PTHR42941">
    <property type="entry name" value="SLL1037 PROTEIN"/>
    <property type="match status" value="1"/>
</dbReference>
<proteinExistence type="predicted"/>
<dbReference type="Proteomes" id="UP000593594">
    <property type="component" value="Chromosome"/>
</dbReference>
<organism evidence="2 3">
    <name type="scientific">Kaustia mangrovi</name>
    <dbReference type="NCBI Taxonomy" id="2593653"/>
    <lineage>
        <taxon>Bacteria</taxon>
        <taxon>Pseudomonadati</taxon>
        <taxon>Pseudomonadota</taxon>
        <taxon>Alphaproteobacteria</taxon>
        <taxon>Hyphomicrobiales</taxon>
        <taxon>Parvibaculaceae</taxon>
        <taxon>Kaustia</taxon>
    </lineage>
</organism>
<dbReference type="RefSeq" id="WP_213163712.1">
    <property type="nucleotide sequence ID" value="NZ_CP058214.1"/>
</dbReference>
<accession>A0A7S8HBH0</accession>
<sequence>MPESAKTSVFRSVCAAACLGLAAVAATAGTATAKNYNVCGGSPGGLWSLLGAGLDQAVGAAEPGSTVTYQTSSGGYANIVQVTQGKCELGIIHVGEGISAQKGREPFKEPVEGFKVLMVLYDWAPMQWVVSKEFADEHGLTSLADLKEKKPPLRLVLNRRGILPSQLAEADLENVGISLDDIDEWGGKVEFQGSKNASEIMQNRRADMWVNATFVGSSSIRNIADAYPVTLLSVPEDVVEKMVEDYGAKPFTVKAGDYPWLDRDVTTHAARAALVVDENMSDEEAYTLTKAVLDNVGKIQAVHNSMKDFTPELMQSLEALPYHPGAQKAYDEAGN</sequence>
<evidence type="ECO:0000313" key="3">
    <source>
        <dbReference type="Proteomes" id="UP000593594"/>
    </source>
</evidence>
<dbReference type="EMBL" id="CP058214">
    <property type="protein sequence ID" value="QPC42479.1"/>
    <property type="molecule type" value="Genomic_DNA"/>
</dbReference>
<dbReference type="InterPro" id="IPR011852">
    <property type="entry name" value="TRAP_TAXI"/>
</dbReference>
<dbReference type="SUPFAM" id="SSF53850">
    <property type="entry name" value="Periplasmic binding protein-like II"/>
    <property type="match status" value="1"/>
</dbReference>
<gene>
    <name evidence="2" type="ORF">HW532_07020</name>
</gene>
<dbReference type="PANTHER" id="PTHR42941:SF1">
    <property type="entry name" value="SLL1037 PROTEIN"/>
    <property type="match status" value="1"/>
</dbReference>
<dbReference type="KEGG" id="kmn:HW532_07020"/>